<name>A0ABQ2J273_9ACTN</name>
<dbReference type="Proteomes" id="UP000600080">
    <property type="component" value="Unassembled WGS sequence"/>
</dbReference>
<organism evidence="1 2">
    <name type="scientific">Streptomyces kronopolitis</name>
    <dbReference type="NCBI Taxonomy" id="1612435"/>
    <lineage>
        <taxon>Bacteria</taxon>
        <taxon>Bacillati</taxon>
        <taxon>Actinomycetota</taxon>
        <taxon>Actinomycetes</taxon>
        <taxon>Kitasatosporales</taxon>
        <taxon>Streptomycetaceae</taxon>
        <taxon>Streptomyces</taxon>
    </lineage>
</organism>
<dbReference type="EMBL" id="BMND01000002">
    <property type="protein sequence ID" value="GGN34691.1"/>
    <property type="molecule type" value="Genomic_DNA"/>
</dbReference>
<accession>A0ABQ2J273</accession>
<protein>
    <submittedName>
        <fullName evidence="1">Uncharacterized protein</fullName>
    </submittedName>
</protein>
<keyword evidence="2" id="KW-1185">Reference proteome</keyword>
<evidence type="ECO:0000313" key="1">
    <source>
        <dbReference type="EMBL" id="GGN34691.1"/>
    </source>
</evidence>
<reference evidence="2" key="1">
    <citation type="journal article" date="2019" name="Int. J. Syst. Evol. Microbiol.">
        <title>The Global Catalogue of Microorganisms (GCM) 10K type strain sequencing project: providing services to taxonomists for standard genome sequencing and annotation.</title>
        <authorList>
            <consortium name="The Broad Institute Genomics Platform"/>
            <consortium name="The Broad Institute Genome Sequencing Center for Infectious Disease"/>
            <person name="Wu L."/>
            <person name="Ma J."/>
        </authorList>
    </citation>
    <scope>NUCLEOTIDE SEQUENCE [LARGE SCALE GENOMIC DNA]</scope>
    <source>
        <strain evidence="2">CGMCC 4.7323</strain>
    </source>
</reference>
<evidence type="ECO:0000313" key="2">
    <source>
        <dbReference type="Proteomes" id="UP000600080"/>
    </source>
</evidence>
<gene>
    <name evidence="1" type="ORF">GCM10012285_07050</name>
</gene>
<comment type="caution">
    <text evidence="1">The sequence shown here is derived from an EMBL/GenBank/DDBJ whole genome shotgun (WGS) entry which is preliminary data.</text>
</comment>
<proteinExistence type="predicted"/>
<sequence length="120" mass="13024">MHAENSFDGWISWIPARLPPASVVTFSANDMMGASTVRRPADGKRMISGQIYAVPYWRDMAQNHLLGDQVPAAGGHFRAAREREGRLTAWVPVGRIATIRRKAWDPAADHSAAAVGTGGE</sequence>